<sequence>MCWSCDGSKIWVGLANGKMGCFSVESGRDDGVVAHIDFHMKTPICWCQCVQYHAHLDDPCKHESIATHSLAWTHHDHDHGNSNSSDKSNVPITDHPKTNSESIKTLDKSFLHLNDEFLSLCHSHLANSAINNNNNNDDDDEIKRSDASARKDNSVSEIGRTLCLHLSQMCCVECQMAENKNLLEKVVKNLINYTNESNGNDNALKTDWVLKDDENKQTLKWNEILTFDQDSHRKCNDNHNTKDCSKANDKKKHEQRGAHLTSFRYKDNTNILLNRIPSLPNNCKIDFRFKSNNNHLKLSYWMQKKKAPPLSQKNQIQSLSILVTVGENNQIKFHALSQFCIAKVDVCEILGTQSIRVDHAALTDDFRYLSLVIEDTDTHQWSIQGIHTPILNARRDEIAVLCHHGQSIEFLLDELGRIDKQLKDRWNHGTRNVQSKVESLESEMEKFYSCTHDWRFELKHLLSTGYFHCVLHVIIANK</sequence>
<evidence type="ECO:0000256" key="3">
    <source>
        <dbReference type="ARBA" id="ARBA00022786"/>
    </source>
</evidence>
<keyword evidence="2" id="KW-0498">Mitosis</keyword>
<name>X6PEJ6_RETFI</name>
<keyword evidence="7" id="KW-1185">Reference proteome</keyword>
<evidence type="ECO:0000256" key="5">
    <source>
        <dbReference type="SAM" id="MobiDB-lite"/>
    </source>
</evidence>
<evidence type="ECO:0000313" key="6">
    <source>
        <dbReference type="EMBL" id="ETO36454.1"/>
    </source>
</evidence>
<dbReference type="GO" id="GO:0031145">
    <property type="term" value="P:anaphase-promoting complex-dependent catabolic process"/>
    <property type="evidence" value="ECO:0007669"/>
    <property type="project" value="InterPro"/>
</dbReference>
<gene>
    <name evidence="6" type="ORF">RFI_00611</name>
</gene>
<protein>
    <submittedName>
        <fullName evidence="6">Uncharacterized protein</fullName>
    </submittedName>
</protein>
<dbReference type="PANTHER" id="PTHR13260">
    <property type="entry name" value="ANAPHASE PROMOTING COMPLEX SUBUNIT 4 APC4"/>
    <property type="match status" value="1"/>
</dbReference>
<feature type="region of interest" description="Disordered" evidence="5">
    <location>
        <begin position="76"/>
        <end position="98"/>
    </location>
</feature>
<dbReference type="Proteomes" id="UP000023152">
    <property type="component" value="Unassembled WGS sequence"/>
</dbReference>
<feature type="compositionally biased region" description="Basic and acidic residues" evidence="5">
    <location>
        <begin position="141"/>
        <end position="151"/>
    </location>
</feature>
<dbReference type="AlphaFoldDB" id="X6PEJ6"/>
<organism evidence="6 7">
    <name type="scientific">Reticulomyxa filosa</name>
    <dbReference type="NCBI Taxonomy" id="46433"/>
    <lineage>
        <taxon>Eukaryota</taxon>
        <taxon>Sar</taxon>
        <taxon>Rhizaria</taxon>
        <taxon>Retaria</taxon>
        <taxon>Foraminifera</taxon>
        <taxon>Monothalamids</taxon>
        <taxon>Reticulomyxidae</taxon>
        <taxon>Reticulomyxa</taxon>
    </lineage>
</organism>
<dbReference type="InterPro" id="IPR024789">
    <property type="entry name" value="APC4"/>
</dbReference>
<dbReference type="GO" id="GO:0070979">
    <property type="term" value="P:protein K11-linked ubiquitination"/>
    <property type="evidence" value="ECO:0007669"/>
    <property type="project" value="TreeGrafter"/>
</dbReference>
<dbReference type="PANTHER" id="PTHR13260:SF0">
    <property type="entry name" value="ANAPHASE-PROMOTING COMPLEX SUBUNIT 4"/>
    <property type="match status" value="1"/>
</dbReference>
<dbReference type="EMBL" id="ASPP01000658">
    <property type="protein sequence ID" value="ETO36454.1"/>
    <property type="molecule type" value="Genomic_DNA"/>
</dbReference>
<dbReference type="GO" id="GO:0051301">
    <property type="term" value="P:cell division"/>
    <property type="evidence" value="ECO:0007669"/>
    <property type="project" value="UniProtKB-KW"/>
</dbReference>
<evidence type="ECO:0000256" key="2">
    <source>
        <dbReference type="ARBA" id="ARBA00022776"/>
    </source>
</evidence>
<accession>X6PEJ6</accession>
<keyword evidence="4" id="KW-0131">Cell cycle</keyword>
<feature type="region of interest" description="Disordered" evidence="5">
    <location>
        <begin position="236"/>
        <end position="256"/>
    </location>
</feature>
<keyword evidence="3" id="KW-0833">Ubl conjugation pathway</keyword>
<comment type="caution">
    <text evidence="6">The sequence shown here is derived from an EMBL/GenBank/DDBJ whole genome shotgun (WGS) entry which is preliminary data.</text>
</comment>
<evidence type="ECO:0000313" key="7">
    <source>
        <dbReference type="Proteomes" id="UP000023152"/>
    </source>
</evidence>
<dbReference type="GO" id="GO:0005680">
    <property type="term" value="C:anaphase-promoting complex"/>
    <property type="evidence" value="ECO:0007669"/>
    <property type="project" value="InterPro"/>
</dbReference>
<keyword evidence="1" id="KW-0132">Cell division</keyword>
<proteinExistence type="predicted"/>
<evidence type="ECO:0000256" key="1">
    <source>
        <dbReference type="ARBA" id="ARBA00022618"/>
    </source>
</evidence>
<dbReference type="GO" id="GO:0034399">
    <property type="term" value="C:nuclear periphery"/>
    <property type="evidence" value="ECO:0007669"/>
    <property type="project" value="TreeGrafter"/>
</dbReference>
<reference evidence="6 7" key="1">
    <citation type="journal article" date="2013" name="Curr. Biol.">
        <title>The Genome of the Foraminiferan Reticulomyxa filosa.</title>
        <authorList>
            <person name="Glockner G."/>
            <person name="Hulsmann N."/>
            <person name="Schleicher M."/>
            <person name="Noegel A.A."/>
            <person name="Eichinger L."/>
            <person name="Gallinger C."/>
            <person name="Pawlowski J."/>
            <person name="Sierra R."/>
            <person name="Euteneuer U."/>
            <person name="Pillet L."/>
            <person name="Moustafa A."/>
            <person name="Platzer M."/>
            <person name="Groth M."/>
            <person name="Szafranski K."/>
            <person name="Schliwa M."/>
        </authorList>
    </citation>
    <scope>NUCLEOTIDE SEQUENCE [LARGE SCALE GENOMIC DNA]</scope>
</reference>
<evidence type="ECO:0000256" key="4">
    <source>
        <dbReference type="ARBA" id="ARBA00023306"/>
    </source>
</evidence>
<feature type="region of interest" description="Disordered" evidence="5">
    <location>
        <begin position="130"/>
        <end position="151"/>
    </location>
</feature>